<reference evidence="1 2" key="1">
    <citation type="journal article" date="2022" name="Hortic Res">
        <title>A haplotype resolved chromosomal level avocado genome allows analysis of novel avocado genes.</title>
        <authorList>
            <person name="Nath O."/>
            <person name="Fletcher S.J."/>
            <person name="Hayward A."/>
            <person name="Shaw L.M."/>
            <person name="Masouleh A.K."/>
            <person name="Furtado A."/>
            <person name="Henry R.J."/>
            <person name="Mitter N."/>
        </authorList>
    </citation>
    <scope>NUCLEOTIDE SEQUENCE [LARGE SCALE GENOMIC DNA]</scope>
    <source>
        <strain evidence="2">cv. Hass</strain>
    </source>
</reference>
<dbReference type="EMBL" id="CM056820">
    <property type="protein sequence ID" value="KAJ8615721.1"/>
    <property type="molecule type" value="Genomic_DNA"/>
</dbReference>
<protein>
    <submittedName>
        <fullName evidence="1">Uncharacterized protein</fullName>
    </submittedName>
</protein>
<dbReference type="Proteomes" id="UP001234297">
    <property type="component" value="Chromosome 12"/>
</dbReference>
<comment type="caution">
    <text evidence="1">The sequence shown here is derived from an EMBL/GenBank/DDBJ whole genome shotgun (WGS) entry which is preliminary data.</text>
</comment>
<accession>A0ACC2K3Q7</accession>
<gene>
    <name evidence="1" type="ORF">MRB53_035093</name>
</gene>
<proteinExistence type="predicted"/>
<organism evidence="1 2">
    <name type="scientific">Persea americana</name>
    <name type="common">Avocado</name>
    <dbReference type="NCBI Taxonomy" id="3435"/>
    <lineage>
        <taxon>Eukaryota</taxon>
        <taxon>Viridiplantae</taxon>
        <taxon>Streptophyta</taxon>
        <taxon>Embryophyta</taxon>
        <taxon>Tracheophyta</taxon>
        <taxon>Spermatophyta</taxon>
        <taxon>Magnoliopsida</taxon>
        <taxon>Magnoliidae</taxon>
        <taxon>Laurales</taxon>
        <taxon>Lauraceae</taxon>
        <taxon>Persea</taxon>
    </lineage>
</organism>
<evidence type="ECO:0000313" key="1">
    <source>
        <dbReference type="EMBL" id="KAJ8615721.1"/>
    </source>
</evidence>
<keyword evidence="2" id="KW-1185">Reference proteome</keyword>
<name>A0ACC2K3Q7_PERAE</name>
<sequence>MKEIRRIGREEHAAACGKDEKTAQKAESSMPRHARCGDEYSAAYEEACLGMRSEDEVVELNMPQHTKEHAAA</sequence>
<evidence type="ECO:0000313" key="2">
    <source>
        <dbReference type="Proteomes" id="UP001234297"/>
    </source>
</evidence>